<dbReference type="InParanoid" id="A0A1S3KG32"/>
<dbReference type="InterPro" id="IPR035914">
    <property type="entry name" value="Sperma_CUB_dom_sf"/>
</dbReference>
<dbReference type="InterPro" id="IPR000859">
    <property type="entry name" value="CUB_dom"/>
</dbReference>
<sequence length="515" mass="57336">MMTSPSSVNLALIWLLCCFTTQAVNRPDRTFYMDNSQQQCGDRDYFVYNEVNTVQLWSPDKTTIVQRTSAEECVLRFSALPNSRVLRVTFPEIMDLPCNIGVTLTFYDGNGVQTDILKTICGNSKPQDLLATGSHLAVKLTKISVPATVDTKFKFQVAQLTDDTNPAVGQSPFYMDNLEKECDQTYTLQTDVQYMVQAWGTQERTRPAGDKCQMSFKSIYETMQLRVHFTQFISPCTTGQAVLYFYDSRDQTAEMRRYTCRSQVPAGIVTSGQYLTVLLDRRGSTEFDFSFNVSIVNEESTMATPTALPGFVTHYFSRPSHCDTRISLTAVSQNHLRAWAPGARTDSLAPQDCVMTFHAQPDHVIYVHFEELSMPCDGRPKLTFYDGGDKSKALMDIFCSSTPPEDFRTTQQYLTVQLQRRNNTALDFAVLISQETADTGGLGAGAVAAIVIVLLVILAASAVAAVLVLRRRKIKKENSSLDKGDTTGQGLLEMDVPTGENGTSDDVPMKDMTRI</sequence>
<evidence type="ECO:0000256" key="3">
    <source>
        <dbReference type="SAM" id="Phobius"/>
    </source>
</evidence>
<dbReference type="Proteomes" id="UP000085678">
    <property type="component" value="Unplaced"/>
</dbReference>
<evidence type="ECO:0000259" key="5">
    <source>
        <dbReference type="Pfam" id="PF00431"/>
    </source>
</evidence>
<feature type="chain" id="PRO_5010331799" evidence="4">
    <location>
        <begin position="24"/>
        <end position="515"/>
    </location>
</feature>
<keyword evidence="3" id="KW-0812">Transmembrane</keyword>
<reference evidence="7" key="1">
    <citation type="journal article" date="2015" name="Nat. Commun.">
        <title>The Lingula genome provides insights into brachiopod evolution and the origin of phosphate biomineralization.</title>
        <authorList>
            <person name="Luo Y.J."/>
            <person name="Takeuchi T."/>
            <person name="Koyanagi R."/>
            <person name="Yamada L."/>
            <person name="Kanda M."/>
            <person name="Khalturina M."/>
            <person name="Fujie M."/>
            <person name="Yamasaki S.I."/>
            <person name="Endo K."/>
            <person name="Satoh N."/>
        </authorList>
    </citation>
    <scope>NUCLEOTIDE SEQUENCE</scope>
</reference>
<keyword evidence="1" id="KW-1015">Disulfide bond</keyword>
<dbReference type="Gene3D" id="2.60.120.290">
    <property type="entry name" value="Spermadhesin, CUB domain"/>
    <property type="match status" value="2"/>
</dbReference>
<evidence type="ECO:0000256" key="4">
    <source>
        <dbReference type="SAM" id="SignalP"/>
    </source>
</evidence>
<evidence type="ECO:0000313" key="7">
    <source>
        <dbReference type="RefSeq" id="XP_013421593.1"/>
    </source>
</evidence>
<keyword evidence="4" id="KW-0732">Signal</keyword>
<gene>
    <name evidence="7" type="primary">LOC106181687</name>
</gene>
<dbReference type="Pfam" id="PF00431">
    <property type="entry name" value="CUB"/>
    <property type="match status" value="1"/>
</dbReference>
<name>A0A1S3KG32_LINAN</name>
<reference evidence="7" key="2">
    <citation type="submission" date="2025-08" db="UniProtKB">
        <authorList>
            <consortium name="RefSeq"/>
        </authorList>
    </citation>
    <scope>IDENTIFICATION</scope>
</reference>
<protein>
    <submittedName>
        <fullName evidence="7">Uncharacterized protein LOC106181687</fullName>
    </submittedName>
</protein>
<keyword evidence="6" id="KW-1185">Reference proteome</keyword>
<dbReference type="KEGG" id="lak:106181687"/>
<dbReference type="CDD" id="cd00041">
    <property type="entry name" value="CUB"/>
    <property type="match status" value="1"/>
</dbReference>
<organism evidence="6 7">
    <name type="scientific">Lingula anatina</name>
    <name type="common">Brachiopod</name>
    <name type="synonym">Lingula unguis</name>
    <dbReference type="NCBI Taxonomy" id="7574"/>
    <lineage>
        <taxon>Eukaryota</taxon>
        <taxon>Metazoa</taxon>
        <taxon>Spiralia</taxon>
        <taxon>Lophotrochozoa</taxon>
        <taxon>Brachiopoda</taxon>
        <taxon>Linguliformea</taxon>
        <taxon>Lingulata</taxon>
        <taxon>Lingulida</taxon>
        <taxon>Linguloidea</taxon>
        <taxon>Lingulidae</taxon>
        <taxon>Lingula</taxon>
    </lineage>
</organism>
<proteinExistence type="predicted"/>
<keyword evidence="3" id="KW-1133">Transmembrane helix</keyword>
<dbReference type="InterPro" id="IPR042333">
    <property type="entry name" value="LRAD2/Mig-13-like"/>
</dbReference>
<feature type="signal peptide" evidence="4">
    <location>
        <begin position="1"/>
        <end position="23"/>
    </location>
</feature>
<feature type="region of interest" description="Disordered" evidence="2">
    <location>
        <begin position="478"/>
        <end position="515"/>
    </location>
</feature>
<evidence type="ECO:0000256" key="1">
    <source>
        <dbReference type="ARBA" id="ARBA00023157"/>
    </source>
</evidence>
<feature type="domain" description="CUB" evidence="5">
    <location>
        <begin position="350"/>
        <end position="423"/>
    </location>
</feature>
<evidence type="ECO:0000256" key="2">
    <source>
        <dbReference type="SAM" id="MobiDB-lite"/>
    </source>
</evidence>
<dbReference type="AlphaFoldDB" id="A0A1S3KG32"/>
<accession>A0A1S3KG32</accession>
<feature type="transmembrane region" description="Helical" evidence="3">
    <location>
        <begin position="442"/>
        <end position="469"/>
    </location>
</feature>
<keyword evidence="3" id="KW-0472">Membrane</keyword>
<dbReference type="RefSeq" id="XP_013421593.1">
    <property type="nucleotide sequence ID" value="XM_013566139.2"/>
</dbReference>
<dbReference type="PANTHER" id="PTHR24652:SF67">
    <property type="entry name" value="LOW-DENSITY LIPOPROTEIN RECEPTOR CLASS A DOMAIN-CONTAINING PROTEIN 2"/>
    <property type="match status" value="1"/>
</dbReference>
<dbReference type="PANTHER" id="PTHR24652">
    <property type="entry name" value="LOW-DENSITY LIPOPROTEIN RECEPTOR CLASS A DOMAIN-CONTAINING PROTEIN 2"/>
    <property type="match status" value="1"/>
</dbReference>
<dbReference type="GeneID" id="106181687"/>
<dbReference type="SUPFAM" id="SSF49854">
    <property type="entry name" value="Spermadhesin, CUB domain"/>
    <property type="match status" value="1"/>
</dbReference>
<evidence type="ECO:0000313" key="6">
    <source>
        <dbReference type="Proteomes" id="UP000085678"/>
    </source>
</evidence>